<dbReference type="Pfam" id="PF14278">
    <property type="entry name" value="TetR_C_8"/>
    <property type="match status" value="1"/>
</dbReference>
<evidence type="ECO:0000256" key="1">
    <source>
        <dbReference type="ARBA" id="ARBA00023125"/>
    </source>
</evidence>
<sequence length="188" mass="22405">MDGHKKQREQSARMIETALFELMEEKAFNEITVSEIVKRADVARRTFYRLYNRKEDVIHRYFGKLSRDYGNTYPALDKYDLKQIGSDYFKFWYQHREFLLLMNQSGLGEMIYYEISRASEEIVKKRIGCEKVRNGQDVRFFAYYSTGGFILLLHHWIIDGMKETPEQYAQQVSRAILKCTEACGLNRY</sequence>
<organism evidence="5 6">
    <name type="scientific">Frisingicoccus caecimuris</name>
    <dbReference type="NCBI Taxonomy" id="1796636"/>
    <lineage>
        <taxon>Bacteria</taxon>
        <taxon>Bacillati</taxon>
        <taxon>Bacillota</taxon>
        <taxon>Clostridia</taxon>
        <taxon>Lachnospirales</taxon>
        <taxon>Lachnospiraceae</taxon>
        <taxon>Frisingicoccus</taxon>
    </lineage>
</organism>
<proteinExistence type="predicted"/>
<dbReference type="SUPFAM" id="SSF46689">
    <property type="entry name" value="Homeodomain-like"/>
    <property type="match status" value="1"/>
</dbReference>
<keyword evidence="6" id="KW-1185">Reference proteome</keyword>
<dbReference type="InterPro" id="IPR050624">
    <property type="entry name" value="HTH-type_Tx_Regulator"/>
</dbReference>
<accession>A0A4R2LAF3</accession>
<evidence type="ECO:0000259" key="4">
    <source>
        <dbReference type="PROSITE" id="PS50977"/>
    </source>
</evidence>
<protein>
    <submittedName>
        <fullName evidence="5">TetR family transcriptional regulator</fullName>
    </submittedName>
</protein>
<dbReference type="Proteomes" id="UP000295711">
    <property type="component" value="Unassembled WGS sequence"/>
</dbReference>
<keyword evidence="3" id="KW-0472">Membrane</keyword>
<keyword evidence="3" id="KW-0812">Transmembrane</keyword>
<keyword evidence="3" id="KW-1133">Transmembrane helix</keyword>
<dbReference type="PANTHER" id="PTHR43479:SF11">
    <property type="entry name" value="ACREF_ENVCD OPERON REPRESSOR-RELATED"/>
    <property type="match status" value="1"/>
</dbReference>
<evidence type="ECO:0000313" key="6">
    <source>
        <dbReference type="Proteomes" id="UP000295711"/>
    </source>
</evidence>
<dbReference type="InterPro" id="IPR009057">
    <property type="entry name" value="Homeodomain-like_sf"/>
</dbReference>
<keyword evidence="1 2" id="KW-0238">DNA-binding</keyword>
<dbReference type="AlphaFoldDB" id="A0A4R2LAF3"/>
<dbReference type="PANTHER" id="PTHR43479">
    <property type="entry name" value="ACREF/ENVCD OPERON REPRESSOR-RELATED"/>
    <property type="match status" value="1"/>
</dbReference>
<dbReference type="Pfam" id="PF00440">
    <property type="entry name" value="TetR_N"/>
    <property type="match status" value="1"/>
</dbReference>
<evidence type="ECO:0000256" key="2">
    <source>
        <dbReference type="PROSITE-ProRule" id="PRU00335"/>
    </source>
</evidence>
<dbReference type="InterPro" id="IPR039532">
    <property type="entry name" value="TetR_C_Firmicutes"/>
</dbReference>
<evidence type="ECO:0000313" key="5">
    <source>
        <dbReference type="EMBL" id="TCO83227.1"/>
    </source>
</evidence>
<gene>
    <name evidence="5" type="ORF">EV212_11313</name>
</gene>
<reference evidence="5 6" key="1">
    <citation type="submission" date="2019-03" db="EMBL/GenBank/DDBJ databases">
        <title>Genomic Encyclopedia of Type Strains, Phase IV (KMG-IV): sequencing the most valuable type-strain genomes for metagenomic binning, comparative biology and taxonomic classification.</title>
        <authorList>
            <person name="Goeker M."/>
        </authorList>
    </citation>
    <scope>NUCLEOTIDE SEQUENCE [LARGE SCALE GENOMIC DNA]</scope>
    <source>
        <strain evidence="5 6">DSM 28559</strain>
    </source>
</reference>
<dbReference type="PROSITE" id="PS50977">
    <property type="entry name" value="HTH_TETR_2"/>
    <property type="match status" value="1"/>
</dbReference>
<feature type="domain" description="HTH tetR-type" evidence="4">
    <location>
        <begin position="9"/>
        <end position="69"/>
    </location>
</feature>
<dbReference type="GO" id="GO:0003677">
    <property type="term" value="F:DNA binding"/>
    <property type="evidence" value="ECO:0007669"/>
    <property type="project" value="UniProtKB-UniRule"/>
</dbReference>
<dbReference type="Gene3D" id="1.10.357.10">
    <property type="entry name" value="Tetracycline Repressor, domain 2"/>
    <property type="match status" value="1"/>
</dbReference>
<feature type="DNA-binding region" description="H-T-H motif" evidence="2">
    <location>
        <begin position="32"/>
        <end position="51"/>
    </location>
</feature>
<comment type="caution">
    <text evidence="5">The sequence shown here is derived from an EMBL/GenBank/DDBJ whole genome shotgun (WGS) entry which is preliminary data.</text>
</comment>
<name>A0A4R2LAF3_9FIRM</name>
<feature type="transmembrane region" description="Helical" evidence="3">
    <location>
        <begin position="140"/>
        <end position="158"/>
    </location>
</feature>
<evidence type="ECO:0000256" key="3">
    <source>
        <dbReference type="SAM" id="Phobius"/>
    </source>
</evidence>
<dbReference type="EMBL" id="SLXA01000013">
    <property type="protein sequence ID" value="TCO83227.1"/>
    <property type="molecule type" value="Genomic_DNA"/>
</dbReference>
<dbReference type="InterPro" id="IPR001647">
    <property type="entry name" value="HTH_TetR"/>
</dbReference>